<dbReference type="CDD" id="cd06171">
    <property type="entry name" value="Sigma70_r4"/>
    <property type="match status" value="1"/>
</dbReference>
<dbReference type="PANTHER" id="PTHR43133:SF63">
    <property type="entry name" value="RNA POLYMERASE SIGMA FACTOR FECI-RELATED"/>
    <property type="match status" value="1"/>
</dbReference>
<dbReference type="GO" id="GO:0016987">
    <property type="term" value="F:sigma factor activity"/>
    <property type="evidence" value="ECO:0007669"/>
    <property type="project" value="UniProtKB-KW"/>
</dbReference>
<evidence type="ECO:0000313" key="6">
    <source>
        <dbReference type="EMBL" id="PPU98737.1"/>
    </source>
</evidence>
<dbReference type="InterPro" id="IPR014284">
    <property type="entry name" value="RNA_pol_sigma-70_dom"/>
</dbReference>
<dbReference type="PANTHER" id="PTHR43133">
    <property type="entry name" value="RNA POLYMERASE ECF-TYPE SIGMA FACTO"/>
    <property type="match status" value="1"/>
</dbReference>
<accession>A0A2S7F046</accession>
<dbReference type="InterPro" id="IPR013325">
    <property type="entry name" value="RNA_pol_sigma_r2"/>
</dbReference>
<dbReference type="InterPro" id="IPR013324">
    <property type="entry name" value="RNA_pol_sigma_r3/r4-like"/>
</dbReference>
<keyword evidence="4" id="KW-0804">Transcription</keyword>
<dbReference type="InterPro" id="IPR039425">
    <property type="entry name" value="RNA_pol_sigma-70-like"/>
</dbReference>
<comment type="similarity">
    <text evidence="1">Belongs to the sigma-70 factor family. ECF subfamily.</text>
</comment>
<protein>
    <submittedName>
        <fullName evidence="6">Sigma-70 family RNA polymerase sigma factor</fullName>
    </submittedName>
</protein>
<dbReference type="RefSeq" id="WP_046980814.1">
    <property type="nucleotide sequence ID" value="NZ_CP043476.1"/>
</dbReference>
<dbReference type="Pfam" id="PF08281">
    <property type="entry name" value="Sigma70_r4_2"/>
    <property type="match status" value="1"/>
</dbReference>
<dbReference type="Proteomes" id="UP000238261">
    <property type="component" value="Unassembled WGS sequence"/>
</dbReference>
<gene>
    <name evidence="6" type="ORF">XhyaCFBP1156_04940</name>
</gene>
<keyword evidence="3" id="KW-0731">Sigma factor</keyword>
<organism evidence="6 7">
    <name type="scientific">Xanthomonas hyacinthi</name>
    <dbReference type="NCBI Taxonomy" id="56455"/>
    <lineage>
        <taxon>Bacteria</taxon>
        <taxon>Pseudomonadati</taxon>
        <taxon>Pseudomonadota</taxon>
        <taxon>Gammaproteobacteria</taxon>
        <taxon>Lysobacterales</taxon>
        <taxon>Lysobacteraceae</taxon>
        <taxon>Xanthomonas</taxon>
    </lineage>
</organism>
<comment type="caution">
    <text evidence="6">The sequence shown here is derived from an EMBL/GenBank/DDBJ whole genome shotgun (WGS) entry which is preliminary data.</text>
</comment>
<dbReference type="SUPFAM" id="SSF88946">
    <property type="entry name" value="Sigma2 domain of RNA polymerase sigma factors"/>
    <property type="match status" value="1"/>
</dbReference>
<dbReference type="EMBL" id="MDEG01000003">
    <property type="protein sequence ID" value="PPU98737.1"/>
    <property type="molecule type" value="Genomic_DNA"/>
</dbReference>
<keyword evidence="2" id="KW-0805">Transcription regulation</keyword>
<dbReference type="OrthoDB" id="3211555at2"/>
<evidence type="ECO:0000256" key="3">
    <source>
        <dbReference type="ARBA" id="ARBA00023082"/>
    </source>
</evidence>
<dbReference type="Gene3D" id="1.10.10.10">
    <property type="entry name" value="Winged helix-like DNA-binding domain superfamily/Winged helix DNA-binding domain"/>
    <property type="match status" value="1"/>
</dbReference>
<dbReference type="GO" id="GO:0006352">
    <property type="term" value="P:DNA-templated transcription initiation"/>
    <property type="evidence" value="ECO:0007669"/>
    <property type="project" value="InterPro"/>
</dbReference>
<reference evidence="7" key="1">
    <citation type="submission" date="2016-08" db="EMBL/GenBank/DDBJ databases">
        <authorList>
            <person name="Merda D."/>
            <person name="Briand M."/>
            <person name="Taghouti G."/>
            <person name="Carrere S."/>
            <person name="Gouzy J."/>
            <person name="Portier P."/>
            <person name="Jacques M.-A."/>
            <person name="Fischer-Le Saux M."/>
        </authorList>
    </citation>
    <scope>NUCLEOTIDE SEQUENCE [LARGE SCALE GENOMIC DNA]</scope>
    <source>
        <strain evidence="7">CFBP1156</strain>
    </source>
</reference>
<dbReference type="AlphaFoldDB" id="A0A2S7F046"/>
<dbReference type="InterPro" id="IPR036388">
    <property type="entry name" value="WH-like_DNA-bd_sf"/>
</dbReference>
<name>A0A2S7F046_9XANT</name>
<evidence type="ECO:0000256" key="2">
    <source>
        <dbReference type="ARBA" id="ARBA00023015"/>
    </source>
</evidence>
<dbReference type="InterPro" id="IPR013249">
    <property type="entry name" value="RNA_pol_sigma70_r4_t2"/>
</dbReference>
<proteinExistence type="inferred from homology"/>
<feature type="domain" description="RNA polymerase sigma factor 70 region 4 type 2" evidence="5">
    <location>
        <begin position="120"/>
        <end position="170"/>
    </location>
</feature>
<keyword evidence="7" id="KW-1185">Reference proteome</keyword>
<evidence type="ECO:0000256" key="4">
    <source>
        <dbReference type="ARBA" id="ARBA00023163"/>
    </source>
</evidence>
<dbReference type="GO" id="GO:0003677">
    <property type="term" value="F:DNA binding"/>
    <property type="evidence" value="ECO:0007669"/>
    <property type="project" value="InterPro"/>
</dbReference>
<evidence type="ECO:0000313" key="7">
    <source>
        <dbReference type="Proteomes" id="UP000238261"/>
    </source>
</evidence>
<evidence type="ECO:0000259" key="5">
    <source>
        <dbReference type="Pfam" id="PF08281"/>
    </source>
</evidence>
<sequence length="181" mass="19548">MSTPPSPATPASLADELESSYAELHRYATRKYAGAAGDIVHDAWIRLASRPAGGDAAGTHGVRDPVTYLRRVVDNVALDRQRLAASRGRFLAPANAAEDVPSAGPSPYDATLGQQEYAVLLQAIRDLPDQARRVFVLFRGRNLSMAQIAAQLGISPRTVEKHIAVAVAHCRRRLREAGRDS</sequence>
<dbReference type="SUPFAM" id="SSF88659">
    <property type="entry name" value="Sigma3 and sigma4 domains of RNA polymerase sigma factors"/>
    <property type="match status" value="1"/>
</dbReference>
<evidence type="ECO:0000256" key="1">
    <source>
        <dbReference type="ARBA" id="ARBA00010641"/>
    </source>
</evidence>
<dbReference type="NCBIfam" id="TIGR02937">
    <property type="entry name" value="sigma70-ECF"/>
    <property type="match status" value="1"/>
</dbReference>